<dbReference type="AlphaFoldDB" id="G0GA57"/>
<comment type="similarity">
    <text evidence="1">Belongs to the D-alanine--D-alanine ligase family.</text>
</comment>
<dbReference type="Pfam" id="PF07478">
    <property type="entry name" value="Dala_Dala_lig_C"/>
    <property type="match status" value="1"/>
</dbReference>
<dbReference type="RefSeq" id="WP_014624273.1">
    <property type="nucleotide sequence ID" value="NC_017583.1"/>
</dbReference>
<dbReference type="InterPro" id="IPR011095">
    <property type="entry name" value="Dala_Dala_lig_C"/>
</dbReference>
<dbReference type="InterPro" id="IPR041698">
    <property type="entry name" value="Methyltransf_25"/>
</dbReference>
<keyword evidence="3" id="KW-0961">Cell wall biogenesis/degradation</keyword>
<reference evidence="6 7" key="1">
    <citation type="submission" date="2011-06" db="EMBL/GenBank/DDBJ databases">
        <title>The complete genome of Spirochaeta thermophila DSM 6578.</title>
        <authorList>
            <consortium name="US DOE Joint Genome Institute (JGI-PGF)"/>
            <person name="Lucas S."/>
            <person name="Lapidus A."/>
            <person name="Bruce D."/>
            <person name="Goodwin L."/>
            <person name="Pitluck S."/>
            <person name="Peters L."/>
            <person name="Kyrpides N."/>
            <person name="Mavromatis K."/>
            <person name="Ivanova N."/>
            <person name="Mikailova N."/>
            <person name="Pagani I."/>
            <person name="Chertkov O."/>
            <person name="Detter J.C."/>
            <person name="Tapia R."/>
            <person name="Han C."/>
            <person name="Land M."/>
            <person name="Hauser L."/>
            <person name="Markowitz V."/>
            <person name="Cheng J.-F."/>
            <person name="Hugenholtz P."/>
            <person name="Woyke T."/>
            <person name="Wu D."/>
            <person name="Spring S."/>
            <person name="Merkhoffer B."/>
            <person name="Schneider S."/>
            <person name="Klenk H.-P."/>
            <person name="Eisen J.A."/>
        </authorList>
    </citation>
    <scope>NUCLEOTIDE SEQUENCE [LARGE SCALE GENOMIC DNA]</scope>
    <source>
        <strain evidence="7">ATCC 700085 / DSM 6578 / Z-1203</strain>
    </source>
</reference>
<evidence type="ECO:0000313" key="7">
    <source>
        <dbReference type="Proteomes" id="UP000007254"/>
    </source>
</evidence>
<dbReference type="KEGG" id="stq:Spith_0613"/>
<organism evidence="6 7">
    <name type="scientific">Winmispira thermophila (strain ATCC 700085 / DSM 6578 / Z-1203)</name>
    <name type="common">Spirochaeta thermophila</name>
    <dbReference type="NCBI Taxonomy" id="869211"/>
    <lineage>
        <taxon>Bacteria</taxon>
        <taxon>Pseudomonadati</taxon>
        <taxon>Spirochaetota</taxon>
        <taxon>Spirochaetia</taxon>
        <taxon>Winmispirales</taxon>
        <taxon>Winmispiraceae</taxon>
        <taxon>Winmispira</taxon>
    </lineage>
</organism>
<evidence type="ECO:0000256" key="1">
    <source>
        <dbReference type="ARBA" id="ARBA00010871"/>
    </source>
</evidence>
<accession>G0GA57</accession>
<gene>
    <name evidence="6" type="ordered locus">Spith_0613</name>
</gene>
<dbReference type="GO" id="GO:0046872">
    <property type="term" value="F:metal ion binding"/>
    <property type="evidence" value="ECO:0007669"/>
    <property type="project" value="InterPro"/>
</dbReference>
<dbReference type="Gene3D" id="3.30.470.20">
    <property type="entry name" value="ATP-grasp fold, B domain"/>
    <property type="match status" value="1"/>
</dbReference>
<dbReference type="GO" id="GO:0005524">
    <property type="term" value="F:ATP binding"/>
    <property type="evidence" value="ECO:0007669"/>
    <property type="project" value="UniProtKB-UniRule"/>
</dbReference>
<keyword evidence="4" id="KW-0067">ATP-binding</keyword>
<evidence type="ECO:0000313" key="6">
    <source>
        <dbReference type="EMBL" id="AEJ60893.1"/>
    </source>
</evidence>
<dbReference type="PANTHER" id="PTHR23132:SF23">
    <property type="entry name" value="D-ALANINE--D-ALANINE LIGASE B"/>
    <property type="match status" value="1"/>
</dbReference>
<evidence type="ECO:0000256" key="2">
    <source>
        <dbReference type="ARBA" id="ARBA00022598"/>
    </source>
</evidence>
<dbReference type="FunFam" id="3.30.470.20:FF:000105">
    <property type="entry name" value="Predicted protein"/>
    <property type="match status" value="1"/>
</dbReference>
<dbReference type="InterPro" id="IPR013815">
    <property type="entry name" value="ATP_grasp_subdomain_1"/>
</dbReference>
<dbReference type="Proteomes" id="UP000007254">
    <property type="component" value="Chromosome"/>
</dbReference>
<name>G0GA57_WINT7</name>
<keyword evidence="4" id="KW-0547">Nucleotide-binding</keyword>
<dbReference type="GO" id="GO:0008716">
    <property type="term" value="F:D-alanine-D-alanine ligase activity"/>
    <property type="evidence" value="ECO:0007669"/>
    <property type="project" value="InterPro"/>
</dbReference>
<dbReference type="SUPFAM" id="SSF56059">
    <property type="entry name" value="Glutathione synthetase ATP-binding domain-like"/>
    <property type="match status" value="1"/>
</dbReference>
<dbReference type="HOGENOM" id="CLU_430627_0_0_12"/>
<dbReference type="Gene3D" id="3.40.50.150">
    <property type="entry name" value="Vaccinia Virus protein VP39"/>
    <property type="match status" value="1"/>
</dbReference>
<dbReference type="SUPFAM" id="SSF53335">
    <property type="entry name" value="S-adenosyl-L-methionine-dependent methyltransferases"/>
    <property type="match status" value="1"/>
</dbReference>
<evidence type="ECO:0000259" key="5">
    <source>
        <dbReference type="PROSITE" id="PS50975"/>
    </source>
</evidence>
<proteinExistence type="inferred from homology"/>
<keyword evidence="7" id="KW-1185">Reference proteome</keyword>
<dbReference type="InterPro" id="IPR016185">
    <property type="entry name" value="PreATP-grasp_dom_sf"/>
</dbReference>
<evidence type="ECO:0000256" key="4">
    <source>
        <dbReference type="PROSITE-ProRule" id="PRU00409"/>
    </source>
</evidence>
<evidence type="ECO:0000256" key="3">
    <source>
        <dbReference type="ARBA" id="ARBA00023316"/>
    </source>
</evidence>
<dbReference type="CDD" id="cd02440">
    <property type="entry name" value="AdoMet_MTases"/>
    <property type="match status" value="1"/>
</dbReference>
<dbReference type="STRING" id="869211.Spith_0613"/>
<dbReference type="Pfam" id="PF13649">
    <property type="entry name" value="Methyltransf_25"/>
    <property type="match status" value="1"/>
</dbReference>
<feature type="domain" description="ATP-grasp" evidence="5">
    <location>
        <begin position="424"/>
        <end position="638"/>
    </location>
</feature>
<dbReference type="EMBL" id="CP002903">
    <property type="protein sequence ID" value="AEJ60893.1"/>
    <property type="molecule type" value="Genomic_DNA"/>
</dbReference>
<dbReference type="InterPro" id="IPR029063">
    <property type="entry name" value="SAM-dependent_MTases_sf"/>
</dbReference>
<protein>
    <submittedName>
        <fullName evidence="6">D-alanine--D-alanine ligase domain protein</fullName>
    </submittedName>
</protein>
<dbReference type="InterPro" id="IPR011761">
    <property type="entry name" value="ATP-grasp"/>
</dbReference>
<dbReference type="Gene3D" id="2.20.25.110">
    <property type="entry name" value="S-adenosyl-L-methionine-dependent methyltransferases"/>
    <property type="match status" value="1"/>
</dbReference>
<dbReference type="PROSITE" id="PS50975">
    <property type="entry name" value="ATP_GRASP"/>
    <property type="match status" value="1"/>
</dbReference>
<dbReference type="SUPFAM" id="SSF52440">
    <property type="entry name" value="PreATP-grasp domain"/>
    <property type="match status" value="1"/>
</dbReference>
<dbReference type="PANTHER" id="PTHR23132">
    <property type="entry name" value="D-ALANINE--D-ALANINE LIGASE"/>
    <property type="match status" value="1"/>
</dbReference>
<keyword evidence="2 6" id="KW-0436">Ligase</keyword>
<sequence>MIEEKTQETDKPPERRRRRIPAARARCLGPLSDLESHVAPDWWSRIFNSYYMKTDGDVVDDLAITRKEDDLFTSVLGLKKEEVVLDLCCGQGRHSLELARRGFTRVEGLDRSHYLIQRAKAQAAKEGLPVKFREGDARKLPYPPDQFDVVMILGNSFGYFESSKDDLLVLKEVARVLKPWGRILLDLADGEYLRAHYVPRSWEWIDAKHFVCRERALSADRQRLISREVIVHTEKGVEVDQFYAERLYTPELIRSLLEEAGFQEVSFHGSLTPDSARGQDLGMMERRILVSARIRKEWAPVKSRKKNVSTQVAVVMGDPSKPDPLKPFMVFDDDDLYTIDRLKAALKECTGYSFTYLSRHETLIQDLMRLKGKVDYVFNLCDEGFFNDPRKELHVPALLEMLGIPYTGATPQGLAFCYDKSLVRGVAKEMGVPVPRAFFIDPTSIVFEVPFGFPMIVKPNLGDSSFGITQKSVVWSLDELSACISEIRDTFGYEKPVLVEEFLTGKDLTVGIIGNPTDDYMVLPIVEEDYSALPPELPRICGYEAKWLPDSPYWKALRSIPAGLPEETEKSIVEWCVRLFERLECRDYARFDWRCDADGNPYLLEVNPNPGWCWDGHLAKMARLAGMEYPRMLEAILKAAEKRLGIRS</sequence>
<dbReference type="Gene3D" id="3.30.1490.20">
    <property type="entry name" value="ATP-grasp fold, A domain"/>
    <property type="match status" value="1"/>
</dbReference>
<dbReference type="GO" id="GO:0071555">
    <property type="term" value="P:cell wall organization"/>
    <property type="evidence" value="ECO:0007669"/>
    <property type="project" value="UniProtKB-KW"/>
</dbReference>